<accession>A0A923LSE1</accession>
<sequence length="145" mass="16041">MRKSTALGFALCGTLLVILLFIAGRMLYIKFYHQSFTDIAGKGVQASLMLSENDTSLPAVTDEKQIASYTDLLGGYTYTPYPHFFQPGDDKLTANRLTVTFENGSSISVNADGFVFVDGKLRGIEGGRGQEFYHKLYILFYPNAT</sequence>
<dbReference type="EMBL" id="JACOPL010000002">
    <property type="protein sequence ID" value="MBC5724415.1"/>
    <property type="molecule type" value="Genomic_DNA"/>
</dbReference>
<dbReference type="Proteomes" id="UP000606499">
    <property type="component" value="Unassembled WGS sequence"/>
</dbReference>
<feature type="transmembrane region" description="Helical" evidence="1">
    <location>
        <begin position="6"/>
        <end position="28"/>
    </location>
</feature>
<organism evidence="2 3">
    <name type="scientific">Agathobaculum faecis</name>
    <dbReference type="NCBI Taxonomy" id="2763013"/>
    <lineage>
        <taxon>Bacteria</taxon>
        <taxon>Bacillati</taxon>
        <taxon>Bacillota</taxon>
        <taxon>Clostridia</taxon>
        <taxon>Eubacteriales</taxon>
        <taxon>Butyricicoccaceae</taxon>
        <taxon>Agathobaculum</taxon>
    </lineage>
</organism>
<keyword evidence="1" id="KW-1133">Transmembrane helix</keyword>
<evidence type="ECO:0000256" key="1">
    <source>
        <dbReference type="SAM" id="Phobius"/>
    </source>
</evidence>
<comment type="caution">
    <text evidence="2">The sequence shown here is derived from an EMBL/GenBank/DDBJ whole genome shotgun (WGS) entry which is preliminary data.</text>
</comment>
<evidence type="ECO:0000313" key="3">
    <source>
        <dbReference type="Proteomes" id="UP000606499"/>
    </source>
</evidence>
<keyword evidence="1" id="KW-0812">Transmembrane</keyword>
<dbReference type="RefSeq" id="WP_054327379.1">
    <property type="nucleotide sequence ID" value="NZ_JACOPL010000002.1"/>
</dbReference>
<proteinExistence type="predicted"/>
<evidence type="ECO:0000313" key="2">
    <source>
        <dbReference type="EMBL" id="MBC5724415.1"/>
    </source>
</evidence>
<keyword evidence="1" id="KW-0472">Membrane</keyword>
<name>A0A923LSE1_9FIRM</name>
<dbReference type="AlphaFoldDB" id="A0A923LSE1"/>
<reference evidence="2" key="1">
    <citation type="submission" date="2020-08" db="EMBL/GenBank/DDBJ databases">
        <title>Genome public.</title>
        <authorList>
            <person name="Liu C."/>
            <person name="Sun Q."/>
        </authorList>
    </citation>
    <scope>NUCLEOTIDE SEQUENCE</scope>
    <source>
        <strain evidence="2">NSJ-28</strain>
    </source>
</reference>
<gene>
    <name evidence="2" type="ORF">H8S45_02880</name>
</gene>
<protein>
    <submittedName>
        <fullName evidence="2">Uncharacterized protein</fullName>
    </submittedName>
</protein>
<keyword evidence="3" id="KW-1185">Reference proteome</keyword>